<dbReference type="Pfam" id="PF01381">
    <property type="entry name" value="HTH_3"/>
    <property type="match status" value="1"/>
</dbReference>
<proteinExistence type="predicted"/>
<name>A0ABV6APZ9_9HYPH</name>
<accession>A0ABV6APZ9</accession>
<feature type="domain" description="HTH cro/C1-type" evidence="1">
    <location>
        <begin position="8"/>
        <end position="51"/>
    </location>
</feature>
<dbReference type="InterPro" id="IPR010982">
    <property type="entry name" value="Lambda_DNA-bd_dom_sf"/>
</dbReference>
<organism evidence="2 3">
    <name type="scientific">Rhizobium puerariae</name>
    <dbReference type="NCBI Taxonomy" id="1585791"/>
    <lineage>
        <taxon>Bacteria</taxon>
        <taxon>Pseudomonadati</taxon>
        <taxon>Pseudomonadota</taxon>
        <taxon>Alphaproteobacteria</taxon>
        <taxon>Hyphomicrobiales</taxon>
        <taxon>Rhizobiaceae</taxon>
        <taxon>Rhizobium/Agrobacterium group</taxon>
        <taxon>Rhizobium</taxon>
    </lineage>
</organism>
<dbReference type="RefSeq" id="WP_377265593.1">
    <property type="nucleotide sequence ID" value="NZ_JBHMAA010000037.1"/>
</dbReference>
<dbReference type="EMBL" id="JBHMAA010000037">
    <property type="protein sequence ID" value="MFB9952706.1"/>
    <property type="molecule type" value="Genomic_DNA"/>
</dbReference>
<keyword evidence="3" id="KW-1185">Reference proteome</keyword>
<evidence type="ECO:0000313" key="3">
    <source>
        <dbReference type="Proteomes" id="UP001589692"/>
    </source>
</evidence>
<dbReference type="Proteomes" id="UP001589692">
    <property type="component" value="Unassembled WGS sequence"/>
</dbReference>
<evidence type="ECO:0000259" key="1">
    <source>
        <dbReference type="PROSITE" id="PS50943"/>
    </source>
</evidence>
<dbReference type="Gene3D" id="1.10.260.40">
    <property type="entry name" value="lambda repressor-like DNA-binding domains"/>
    <property type="match status" value="1"/>
</dbReference>
<evidence type="ECO:0000313" key="2">
    <source>
        <dbReference type="EMBL" id="MFB9952706.1"/>
    </source>
</evidence>
<protein>
    <submittedName>
        <fullName evidence="2">Helix-turn-helix domain-containing protein</fullName>
    </submittedName>
</protein>
<comment type="caution">
    <text evidence="2">The sequence shown here is derived from an EMBL/GenBank/DDBJ whole genome shotgun (WGS) entry which is preliminary data.</text>
</comment>
<dbReference type="InterPro" id="IPR001387">
    <property type="entry name" value="Cro/C1-type_HTH"/>
</dbReference>
<dbReference type="SUPFAM" id="SSF47413">
    <property type="entry name" value="lambda repressor-like DNA-binding domains"/>
    <property type="match status" value="1"/>
</dbReference>
<sequence length="89" mass="9824">MRPPPRLLAAARLLLGQSQTEVSRESGISRKTIHMAEAGTAGIASVEKLMRHYTARGVSFIRRDEGMGWGIRTTFLSYDYGEEPSSPKS</sequence>
<dbReference type="PROSITE" id="PS50943">
    <property type="entry name" value="HTH_CROC1"/>
    <property type="match status" value="1"/>
</dbReference>
<gene>
    <name evidence="2" type="ORF">ACFFP0_27995</name>
</gene>
<reference evidence="2 3" key="1">
    <citation type="submission" date="2024-09" db="EMBL/GenBank/DDBJ databases">
        <authorList>
            <person name="Sun Q."/>
            <person name="Mori K."/>
        </authorList>
    </citation>
    <scope>NUCLEOTIDE SEQUENCE [LARGE SCALE GENOMIC DNA]</scope>
    <source>
        <strain evidence="2 3">TBRC 4938</strain>
    </source>
</reference>